<sequence length="171" mass="19686">MSKLFARLTGELEDICRPGFDDDFPEDVLIQMQVEKAIAAGHPLPRWGWGTPRPYNGSSGIERIMGWQKLRIAEQLRLLIPANCCSICRTSGAEHRHAECYFRPLAIKQVCRSCHFRVHRRFFDPPRWRAFVEEHSRPGDWAISLRTIELNRDEAIQIAAAPDIFASLAMR</sequence>
<evidence type="ECO:0000313" key="2">
    <source>
        <dbReference type="Proteomes" id="UP000811255"/>
    </source>
</evidence>
<dbReference type="EMBL" id="JAHFVK010000001">
    <property type="protein sequence ID" value="MBT2132707.1"/>
    <property type="molecule type" value="Genomic_DNA"/>
</dbReference>
<evidence type="ECO:0000313" key="1">
    <source>
        <dbReference type="EMBL" id="MBT2132707.1"/>
    </source>
</evidence>
<dbReference type="RefSeq" id="WP_214533767.1">
    <property type="nucleotide sequence ID" value="NZ_JAHFVK010000001.1"/>
</dbReference>
<gene>
    <name evidence="1" type="ORF">KK137_00035</name>
</gene>
<organism evidence="1 2">
    <name type="scientific">Croceibacterium selenioxidans</name>
    <dbReference type="NCBI Taxonomy" id="2838833"/>
    <lineage>
        <taxon>Bacteria</taxon>
        <taxon>Pseudomonadati</taxon>
        <taxon>Pseudomonadota</taxon>
        <taxon>Alphaproteobacteria</taxon>
        <taxon>Sphingomonadales</taxon>
        <taxon>Erythrobacteraceae</taxon>
        <taxon>Croceibacterium</taxon>
    </lineage>
</organism>
<keyword evidence="2" id="KW-1185">Reference proteome</keyword>
<reference evidence="1 2" key="1">
    <citation type="submission" date="2021-05" db="EMBL/GenBank/DDBJ databases">
        <title>Croceibacterium sp. LX-88 genome sequence.</title>
        <authorList>
            <person name="Luo X."/>
        </authorList>
    </citation>
    <scope>NUCLEOTIDE SEQUENCE [LARGE SCALE GENOMIC DNA]</scope>
    <source>
        <strain evidence="1 2">LX-88</strain>
    </source>
</reference>
<name>A0ABS5VYU7_9SPHN</name>
<dbReference type="Proteomes" id="UP000811255">
    <property type="component" value="Unassembled WGS sequence"/>
</dbReference>
<comment type="caution">
    <text evidence="1">The sequence shown here is derived from an EMBL/GenBank/DDBJ whole genome shotgun (WGS) entry which is preliminary data.</text>
</comment>
<accession>A0ABS5VYU7</accession>
<proteinExistence type="predicted"/>
<protein>
    <submittedName>
        <fullName evidence="1">Uncharacterized protein</fullName>
    </submittedName>
</protein>